<evidence type="ECO:0000256" key="1">
    <source>
        <dbReference type="ARBA" id="ARBA00022729"/>
    </source>
</evidence>
<accession>A0ABQ1J226</accession>
<keyword evidence="4" id="KW-1185">Reference proteome</keyword>
<feature type="signal peptide" evidence="2">
    <location>
        <begin position="1"/>
        <end position="25"/>
    </location>
</feature>
<dbReference type="NCBIfam" id="NF037995">
    <property type="entry name" value="TRAP_S1"/>
    <property type="match status" value="1"/>
</dbReference>
<dbReference type="Pfam" id="PF03480">
    <property type="entry name" value="DctP"/>
    <property type="match status" value="1"/>
</dbReference>
<dbReference type="PANTHER" id="PTHR33376">
    <property type="match status" value="1"/>
</dbReference>
<evidence type="ECO:0000256" key="2">
    <source>
        <dbReference type="SAM" id="SignalP"/>
    </source>
</evidence>
<keyword evidence="1 2" id="KW-0732">Signal</keyword>
<feature type="chain" id="PRO_5046775999" evidence="2">
    <location>
        <begin position="26"/>
        <end position="344"/>
    </location>
</feature>
<dbReference type="Proteomes" id="UP000603352">
    <property type="component" value="Unassembled WGS sequence"/>
</dbReference>
<dbReference type="RefSeq" id="WP_188581854.1">
    <property type="nucleotide sequence ID" value="NZ_BMDZ01000074.1"/>
</dbReference>
<evidence type="ECO:0000313" key="3">
    <source>
        <dbReference type="EMBL" id="GGB57834.1"/>
    </source>
</evidence>
<protein>
    <submittedName>
        <fullName evidence="3">C4-dicarboxylate ABC transporter</fullName>
    </submittedName>
</protein>
<dbReference type="Gene3D" id="3.40.190.170">
    <property type="entry name" value="Bacterial extracellular solute-binding protein, family 7"/>
    <property type="match status" value="1"/>
</dbReference>
<proteinExistence type="predicted"/>
<dbReference type="PANTHER" id="PTHR33376:SF15">
    <property type="entry name" value="BLL6794 PROTEIN"/>
    <property type="match status" value="1"/>
</dbReference>
<dbReference type="InterPro" id="IPR038404">
    <property type="entry name" value="TRAP_DctP_sf"/>
</dbReference>
<dbReference type="CDD" id="cd13665">
    <property type="entry name" value="PBP2_TRAP_Dctp3_4"/>
    <property type="match status" value="1"/>
</dbReference>
<organism evidence="3 4">
    <name type="scientific">Tistrella bauzanensis</name>
    <dbReference type="NCBI Taxonomy" id="657419"/>
    <lineage>
        <taxon>Bacteria</taxon>
        <taxon>Pseudomonadati</taxon>
        <taxon>Pseudomonadota</taxon>
        <taxon>Alphaproteobacteria</taxon>
        <taxon>Geminicoccales</taxon>
        <taxon>Geminicoccaceae</taxon>
        <taxon>Tistrella</taxon>
    </lineage>
</organism>
<evidence type="ECO:0000313" key="4">
    <source>
        <dbReference type="Proteomes" id="UP000603352"/>
    </source>
</evidence>
<sequence length="344" mass="36180">MQILRSAFALCILGAVAMQPIAAVAQETAELRFGYWLSGKGHEWLNVFAPWAERVEAASGGALKIIPFTGGTLGRDPAAQLKMVEDGVADITYPVPAYTPDRFPDNTVAEIPGLYASSRAASSTMWGLYEAGLLTGFDGLKVLGLFASPPFSISATRPVTSLADVQGQKLRTAGRYGIRVIEAMGGTAVAMSVSESAEALTRGVIDGVASHPSLDEQTGVAEVARNHFLARLGTGHVMLVMRQSVFDALPEAAQVAIDAESGRALSEAWGRAADEKAEALLAAWSAAGSGHVVTMPSDKDAAALDQIFGRVQAEWAAEGAGRDRILQAVRNRQAGRDDNDEAGK</sequence>
<dbReference type="EMBL" id="BMDZ01000074">
    <property type="protein sequence ID" value="GGB57834.1"/>
    <property type="molecule type" value="Genomic_DNA"/>
</dbReference>
<name>A0ABQ1J226_9PROT</name>
<reference evidence="4" key="1">
    <citation type="journal article" date="2019" name="Int. J. Syst. Evol. Microbiol.">
        <title>The Global Catalogue of Microorganisms (GCM) 10K type strain sequencing project: providing services to taxonomists for standard genome sequencing and annotation.</title>
        <authorList>
            <consortium name="The Broad Institute Genomics Platform"/>
            <consortium name="The Broad Institute Genome Sequencing Center for Infectious Disease"/>
            <person name="Wu L."/>
            <person name="Ma J."/>
        </authorList>
    </citation>
    <scope>NUCLEOTIDE SEQUENCE [LARGE SCALE GENOMIC DNA]</scope>
    <source>
        <strain evidence="4">CGMCC 1.10188</strain>
    </source>
</reference>
<gene>
    <name evidence="3" type="ORF">GCM10011505_43400</name>
</gene>
<dbReference type="InterPro" id="IPR018389">
    <property type="entry name" value="DctP_fam"/>
</dbReference>
<comment type="caution">
    <text evidence="3">The sequence shown here is derived from an EMBL/GenBank/DDBJ whole genome shotgun (WGS) entry which is preliminary data.</text>
</comment>